<reference evidence="2" key="1">
    <citation type="journal article" date="2020" name="Stud. Mycol.">
        <title>101 Dothideomycetes genomes: a test case for predicting lifestyles and emergence of pathogens.</title>
        <authorList>
            <person name="Haridas S."/>
            <person name="Albert R."/>
            <person name="Binder M."/>
            <person name="Bloem J."/>
            <person name="Labutti K."/>
            <person name="Salamov A."/>
            <person name="Andreopoulos B."/>
            <person name="Baker S."/>
            <person name="Barry K."/>
            <person name="Bills G."/>
            <person name="Bluhm B."/>
            <person name="Cannon C."/>
            <person name="Castanera R."/>
            <person name="Culley D."/>
            <person name="Daum C."/>
            <person name="Ezra D."/>
            <person name="Gonzalez J."/>
            <person name="Henrissat B."/>
            <person name="Kuo A."/>
            <person name="Liang C."/>
            <person name="Lipzen A."/>
            <person name="Lutzoni F."/>
            <person name="Magnuson J."/>
            <person name="Mondo S."/>
            <person name="Nolan M."/>
            <person name="Ohm R."/>
            <person name="Pangilinan J."/>
            <person name="Park H.-J."/>
            <person name="Ramirez L."/>
            <person name="Alfaro M."/>
            <person name="Sun H."/>
            <person name="Tritt A."/>
            <person name="Yoshinaga Y."/>
            <person name="Zwiers L.-H."/>
            <person name="Turgeon B."/>
            <person name="Goodwin S."/>
            <person name="Spatafora J."/>
            <person name="Crous P."/>
            <person name="Grigoriev I."/>
        </authorList>
    </citation>
    <scope>NUCLEOTIDE SEQUENCE</scope>
    <source>
        <strain evidence="2">CBS 122681</strain>
    </source>
</reference>
<dbReference type="InterPro" id="IPR029062">
    <property type="entry name" value="Class_I_gatase-like"/>
</dbReference>
<dbReference type="AlphaFoldDB" id="A0A6A6SM88"/>
<accession>A0A6A6SM88</accession>
<gene>
    <name evidence="2" type="ORF">K491DRAFT_698707</name>
</gene>
<dbReference type="Gene3D" id="3.40.50.880">
    <property type="match status" value="1"/>
</dbReference>
<proteinExistence type="predicted"/>
<evidence type="ECO:0000313" key="2">
    <source>
        <dbReference type="EMBL" id="KAF2648720.1"/>
    </source>
</evidence>
<dbReference type="PANTHER" id="PTHR43130:SF15">
    <property type="entry name" value="THIJ_PFPI FAMILY PROTEIN (AFU_ORTHOLOGUE AFUA_5G14240)"/>
    <property type="match status" value="1"/>
</dbReference>
<dbReference type="Proteomes" id="UP000799324">
    <property type="component" value="Unassembled WGS sequence"/>
</dbReference>
<evidence type="ECO:0000259" key="1">
    <source>
        <dbReference type="Pfam" id="PF01965"/>
    </source>
</evidence>
<dbReference type="InterPro" id="IPR002818">
    <property type="entry name" value="DJ-1/PfpI"/>
</dbReference>
<dbReference type="Pfam" id="PF01965">
    <property type="entry name" value="DJ-1_PfpI"/>
    <property type="match status" value="1"/>
</dbReference>
<name>A0A6A6SM88_9PLEO</name>
<organism evidence="2 3">
    <name type="scientific">Lophiostoma macrostomum CBS 122681</name>
    <dbReference type="NCBI Taxonomy" id="1314788"/>
    <lineage>
        <taxon>Eukaryota</taxon>
        <taxon>Fungi</taxon>
        <taxon>Dikarya</taxon>
        <taxon>Ascomycota</taxon>
        <taxon>Pezizomycotina</taxon>
        <taxon>Dothideomycetes</taxon>
        <taxon>Pleosporomycetidae</taxon>
        <taxon>Pleosporales</taxon>
        <taxon>Lophiostomataceae</taxon>
        <taxon>Lophiostoma</taxon>
    </lineage>
</organism>
<keyword evidence="3" id="KW-1185">Reference proteome</keyword>
<feature type="domain" description="DJ-1/PfpI" evidence="1">
    <location>
        <begin position="11"/>
        <end position="183"/>
    </location>
</feature>
<dbReference type="EMBL" id="MU004525">
    <property type="protein sequence ID" value="KAF2648720.1"/>
    <property type="molecule type" value="Genomic_DNA"/>
</dbReference>
<dbReference type="InterPro" id="IPR052158">
    <property type="entry name" value="INH-QAR"/>
</dbReference>
<dbReference type="SUPFAM" id="SSF52317">
    <property type="entry name" value="Class I glutamine amidotransferase-like"/>
    <property type="match status" value="1"/>
</dbReference>
<dbReference type="OrthoDB" id="543156at2759"/>
<sequence length="225" mass="24585">MSPKPPTRYGMIVFPGFQALDVFGPLSALNVLSRTRQMELAIIAESKTPVSTNPEPNPFVSASFGQEIVPTHTFKDAPEIEVLLIPGGFGTRNIDTMAPVEAYIRSVFPSVKYVITICTGSAILAGMGLLDNRRATTNKSTWDSVVVLGPKVKWVRKARWVVDDTAGVTPVWSSSGVSAGIDVTFAFMGNLYGEETAENVANVMEYDRHLDDKWDPFAGIWETKV</sequence>
<dbReference type="PANTHER" id="PTHR43130">
    <property type="entry name" value="ARAC-FAMILY TRANSCRIPTIONAL REGULATOR"/>
    <property type="match status" value="1"/>
</dbReference>
<protein>
    <submittedName>
        <fullName evidence="2">DJ-1/PfpI family protein</fullName>
    </submittedName>
</protein>
<dbReference type="CDD" id="cd03139">
    <property type="entry name" value="GATase1_PfpI_2"/>
    <property type="match status" value="1"/>
</dbReference>
<evidence type="ECO:0000313" key="3">
    <source>
        <dbReference type="Proteomes" id="UP000799324"/>
    </source>
</evidence>